<gene>
    <name evidence="2" type="ORF">RI129_003428</name>
</gene>
<feature type="domain" description="Amidase" evidence="1">
    <location>
        <begin position="41"/>
        <end position="473"/>
    </location>
</feature>
<dbReference type="PANTHER" id="PTHR43372">
    <property type="entry name" value="FATTY-ACID AMIDE HYDROLASE"/>
    <property type="match status" value="1"/>
</dbReference>
<keyword evidence="3" id="KW-1185">Reference proteome</keyword>
<dbReference type="GO" id="GO:0012505">
    <property type="term" value="C:endomembrane system"/>
    <property type="evidence" value="ECO:0007669"/>
    <property type="project" value="TreeGrafter"/>
</dbReference>
<evidence type="ECO:0000313" key="2">
    <source>
        <dbReference type="EMBL" id="KAK5648536.1"/>
    </source>
</evidence>
<proteinExistence type="predicted"/>
<comment type="caution">
    <text evidence="2">The sequence shown here is derived from an EMBL/GenBank/DDBJ whole genome shotgun (WGS) entry which is preliminary data.</text>
</comment>
<dbReference type="SUPFAM" id="SSF75304">
    <property type="entry name" value="Amidase signature (AS) enzymes"/>
    <property type="match status" value="1"/>
</dbReference>
<dbReference type="PANTHER" id="PTHR43372:SF1">
    <property type="entry name" value="LD38433P"/>
    <property type="match status" value="1"/>
</dbReference>
<evidence type="ECO:0000313" key="3">
    <source>
        <dbReference type="Proteomes" id="UP001329430"/>
    </source>
</evidence>
<dbReference type="InterPro" id="IPR023631">
    <property type="entry name" value="Amidase_dom"/>
</dbReference>
<dbReference type="AlphaFoldDB" id="A0AAN7VP81"/>
<dbReference type="InterPro" id="IPR036928">
    <property type="entry name" value="AS_sf"/>
</dbReference>
<organism evidence="2 3">
    <name type="scientific">Pyrocoelia pectoralis</name>
    <dbReference type="NCBI Taxonomy" id="417401"/>
    <lineage>
        <taxon>Eukaryota</taxon>
        <taxon>Metazoa</taxon>
        <taxon>Ecdysozoa</taxon>
        <taxon>Arthropoda</taxon>
        <taxon>Hexapoda</taxon>
        <taxon>Insecta</taxon>
        <taxon>Pterygota</taxon>
        <taxon>Neoptera</taxon>
        <taxon>Endopterygota</taxon>
        <taxon>Coleoptera</taxon>
        <taxon>Polyphaga</taxon>
        <taxon>Elateriformia</taxon>
        <taxon>Elateroidea</taxon>
        <taxon>Lampyridae</taxon>
        <taxon>Lampyrinae</taxon>
        <taxon>Pyrocoelia</taxon>
    </lineage>
</organism>
<dbReference type="Proteomes" id="UP001329430">
    <property type="component" value="Chromosome 2"/>
</dbReference>
<dbReference type="EMBL" id="JAVRBK010000002">
    <property type="protein sequence ID" value="KAK5648536.1"/>
    <property type="molecule type" value="Genomic_DNA"/>
</dbReference>
<sequence length="493" mass="55117">MITFFIKILFFSVPKPTNLLVLQSATSLAKKIRKQKISSEETVLAFIDRIGQVNPLINAIVDSRFEAALEEAKIVDELIKNRKITKEEFEAKPFLGVPFTSMESIGCRGMKNSFGLLCRKQKRAVQDADVIRLLKSAGGILIGVTNIPILNMWQETSNPVYGRSNNPYNCTRTTGGSSGGEAAIIAACGVPFGICTDFGGSVRISAFACGIFGHKPTSDLVSTKGVIYRTGREITIMTVGILSRTSYDIIPLLNVLIDKNVSKLRLDEKVNVCDLQIYYMVKCEDPKMDQLSYEMEDTILRVVQYFKLNSKLVPQELTLSNIRYSCNLWNFWIKQETNANFAQDLTDRKREVKPVIEILKFLTLFSQYNIGAIFALINYMLPLQDHKWACDLTKQLTDLLIATLGDKGVLLYPTAPWTAKYHNASIFHPYNFGYCSVWNALNFPVTQVPLGLDSEGLPIGIQVVAAPFQDHLCINVAKELEEAFGGYVPPFKS</sequence>
<evidence type="ECO:0000259" key="1">
    <source>
        <dbReference type="Pfam" id="PF01425"/>
    </source>
</evidence>
<dbReference type="Gene3D" id="3.90.1300.10">
    <property type="entry name" value="Amidase signature (AS) domain"/>
    <property type="match status" value="1"/>
</dbReference>
<name>A0AAN7VP81_9COLE</name>
<dbReference type="PIRSF" id="PIRSF001221">
    <property type="entry name" value="Amidase_fungi"/>
    <property type="match status" value="1"/>
</dbReference>
<dbReference type="InterPro" id="IPR052739">
    <property type="entry name" value="FAAH2"/>
</dbReference>
<protein>
    <recommendedName>
        <fullName evidence="1">Amidase domain-containing protein</fullName>
    </recommendedName>
</protein>
<accession>A0AAN7VP81</accession>
<reference evidence="2 3" key="1">
    <citation type="journal article" date="2024" name="Insects">
        <title>An Improved Chromosome-Level Genome Assembly of the Firefly Pyrocoelia pectoralis.</title>
        <authorList>
            <person name="Fu X."/>
            <person name="Meyer-Rochow V.B."/>
            <person name="Ballantyne L."/>
            <person name="Zhu X."/>
        </authorList>
    </citation>
    <scope>NUCLEOTIDE SEQUENCE [LARGE SCALE GENOMIC DNA]</scope>
    <source>
        <strain evidence="2">XCY_ONT2</strain>
    </source>
</reference>
<dbReference type="Pfam" id="PF01425">
    <property type="entry name" value="Amidase"/>
    <property type="match status" value="1"/>
</dbReference>